<feature type="transmembrane region" description="Helical" evidence="1">
    <location>
        <begin position="6"/>
        <end position="27"/>
    </location>
</feature>
<dbReference type="EMBL" id="AP018732">
    <property type="protein sequence ID" value="BBE42647.1"/>
    <property type="molecule type" value="Genomic_DNA"/>
</dbReference>
<dbReference type="RefSeq" id="WP_174448859.1">
    <property type="nucleotide sequence ID" value="NZ_AP018732.1"/>
</dbReference>
<evidence type="ECO:0000313" key="2">
    <source>
        <dbReference type="EMBL" id="BBE42647.1"/>
    </source>
</evidence>
<dbReference type="Proteomes" id="UP000509448">
    <property type="component" value="Chromosome"/>
</dbReference>
<dbReference type="GeneID" id="55585071"/>
<keyword evidence="1" id="KW-1133">Transmembrane helix</keyword>
<evidence type="ECO:0000256" key="1">
    <source>
        <dbReference type="SAM" id="Phobius"/>
    </source>
</evidence>
<dbReference type="AlphaFoldDB" id="A0A4P2VF88"/>
<accession>A0A4P2VF88</accession>
<organism evidence="2 3">
    <name type="scientific">Conexivisphaera calida</name>
    <dbReference type="NCBI Taxonomy" id="1874277"/>
    <lineage>
        <taxon>Archaea</taxon>
        <taxon>Nitrososphaerota</taxon>
        <taxon>Conexivisphaeria</taxon>
        <taxon>Conexivisphaerales</taxon>
        <taxon>Conexivisphaeraceae</taxon>
        <taxon>Conexivisphaera</taxon>
    </lineage>
</organism>
<keyword evidence="1" id="KW-0472">Membrane</keyword>
<proteinExistence type="predicted"/>
<keyword evidence="3" id="KW-1185">Reference proteome</keyword>
<dbReference type="KEGG" id="ccai:NAS2_1258"/>
<protein>
    <submittedName>
        <fullName evidence="2">Uncharacterized protein</fullName>
    </submittedName>
</protein>
<name>A0A4P2VF88_9ARCH</name>
<sequence length="45" mass="4443">MDAKELVIKTAPVVAPIAISAALTLVLGMPHPFGVIVGGGNVSST</sequence>
<evidence type="ECO:0000313" key="3">
    <source>
        <dbReference type="Proteomes" id="UP000509448"/>
    </source>
</evidence>
<reference evidence="2 3" key="1">
    <citation type="journal article" date="2019" name="ISME J.">
        <title>Isolation and characterization of a thermophilic sulfur- and iron-reducing thaumarchaeote from a terrestrial acidic hot spring.</title>
        <authorList>
            <person name="Kato S."/>
            <person name="Itoh T."/>
            <person name="Yuki M."/>
            <person name="Nagamori M."/>
            <person name="Ohnishi M."/>
            <person name="Uematsu K."/>
            <person name="Suzuki K."/>
            <person name="Takashina T."/>
            <person name="Ohkuma M."/>
        </authorList>
    </citation>
    <scope>NUCLEOTIDE SEQUENCE [LARGE SCALE GENOMIC DNA]</scope>
    <source>
        <strain evidence="2 3">NAS-02</strain>
    </source>
</reference>
<keyword evidence="1" id="KW-0812">Transmembrane</keyword>
<gene>
    <name evidence="2" type="ORF">NAS2_1258</name>
</gene>